<evidence type="ECO:0000313" key="1">
    <source>
        <dbReference type="EMBL" id="MDM8157370.1"/>
    </source>
</evidence>
<reference evidence="1 2" key="2">
    <citation type="submission" date="2023-06" db="EMBL/GenBank/DDBJ databases">
        <title>Identification and characterization of horizontal gene transfer across gut microbiota members of farm animals based on homology search.</title>
        <authorList>
            <person name="Schwarzerova J."/>
            <person name="Nykrynova M."/>
            <person name="Jureckova K."/>
            <person name="Cejkova D."/>
            <person name="Rychlik I."/>
        </authorList>
    </citation>
    <scope>NUCLEOTIDE SEQUENCE [LARGE SCALE GENOMIC DNA]</scope>
    <source>
        <strain evidence="1 2">ET39</strain>
    </source>
</reference>
<gene>
    <name evidence="1" type="ORF">QUV96_06950</name>
</gene>
<keyword evidence="2" id="KW-1185">Reference proteome</keyword>
<sequence>MKYPVIYVHHQFGTFKHGKTAQTLSIELEVEESFLQEDPQLRQGYLKQLTKDAYHTIEGQQVIAQASRVQVEGKDYLLFTSNLDPRLLKRQLQQIVDELAVRLEGHAVSLQAALFRSLLKIEGKDLFLHAAKEGEPLGQSDIVARTRKELRPQGRGTTNFLTSLAQYQRKVEMQRSAEKGSDQA</sequence>
<name>A0ABT7UCM1_9FIRM</name>
<dbReference type="EMBL" id="JAUDCG010000027">
    <property type="protein sequence ID" value="MDM8157370.1"/>
    <property type="molecule type" value="Genomic_DNA"/>
</dbReference>
<reference evidence="1 2" key="3">
    <citation type="submission" date="2023-06" db="EMBL/GenBank/DDBJ databases">
        <authorList>
            <person name="Zeman M."/>
            <person name="Kubasova T."/>
            <person name="Jahodarova E."/>
            <person name="Nykrynova M."/>
            <person name="Rychlik I."/>
        </authorList>
    </citation>
    <scope>NUCLEOTIDE SEQUENCE [LARGE SCALE GENOMIC DNA]</scope>
    <source>
        <strain evidence="1 2">ET39</strain>
    </source>
</reference>
<proteinExistence type="predicted"/>
<evidence type="ECO:0000313" key="2">
    <source>
        <dbReference type="Proteomes" id="UP001529340"/>
    </source>
</evidence>
<dbReference type="RefSeq" id="WP_289607829.1">
    <property type="nucleotide sequence ID" value="NZ_JAUDCG010000027.1"/>
</dbReference>
<comment type="caution">
    <text evidence="1">The sequence shown here is derived from an EMBL/GenBank/DDBJ whole genome shotgun (WGS) entry which is preliminary data.</text>
</comment>
<dbReference type="Proteomes" id="UP001529340">
    <property type="component" value="Unassembled WGS sequence"/>
</dbReference>
<reference evidence="2" key="1">
    <citation type="submission" date="2023-06" db="EMBL/GenBank/DDBJ databases">
        <title>Identification and characterization of horizontal gene transfer across gut microbiota members of farm animals based on homology search.</title>
        <authorList>
            <person name="Zeman M."/>
            <person name="Kubasova T."/>
            <person name="Jahodarova E."/>
            <person name="Nykrynova M."/>
            <person name="Rychlik I."/>
        </authorList>
    </citation>
    <scope>NUCLEOTIDE SEQUENCE [LARGE SCALE GENOMIC DNA]</scope>
    <source>
        <strain evidence="2">ET39</strain>
    </source>
</reference>
<organism evidence="1 2">
    <name type="scientific">Amedibacillus dolichus</name>
    <dbReference type="NCBI Taxonomy" id="31971"/>
    <lineage>
        <taxon>Bacteria</taxon>
        <taxon>Bacillati</taxon>
        <taxon>Bacillota</taxon>
        <taxon>Erysipelotrichia</taxon>
        <taxon>Erysipelotrichales</taxon>
        <taxon>Erysipelotrichaceae</taxon>
        <taxon>Amedibacillus</taxon>
    </lineage>
</organism>
<protein>
    <submittedName>
        <fullName evidence="1">Uncharacterized protein</fullName>
    </submittedName>
</protein>
<accession>A0ABT7UCM1</accession>